<sequence length="107" mass="11970">MYNLTFWIVITTIGIVTMLMRGSFILTAERFKLSDKFADILRFIPASVLAALVAPAIFFHEGSVQELAGKERLIAALVALCISYKTKNIFLTILSGMGTLYLLEYLF</sequence>
<proteinExistence type="predicted"/>
<dbReference type="STRING" id="1560234.SP90_08360"/>
<dbReference type="OrthoDB" id="5465192at2"/>
<dbReference type="RefSeq" id="WP_066854493.1">
    <property type="nucleotide sequence ID" value="NZ_JXMS01000012.1"/>
</dbReference>
<name>A0A1B7XCX8_9BACT</name>
<dbReference type="EMBL" id="JXMS01000012">
    <property type="protein sequence ID" value="OBQ51842.1"/>
    <property type="molecule type" value="Genomic_DNA"/>
</dbReference>
<keyword evidence="1" id="KW-0472">Membrane</keyword>
<dbReference type="PATRIC" id="fig|1560234.3.peg.495"/>
<feature type="transmembrane region" description="Helical" evidence="1">
    <location>
        <begin position="6"/>
        <end position="28"/>
    </location>
</feature>
<keyword evidence="1" id="KW-1133">Transmembrane helix</keyword>
<feature type="transmembrane region" description="Helical" evidence="1">
    <location>
        <begin position="89"/>
        <end position="106"/>
    </location>
</feature>
<accession>A0A1B7XCX8</accession>
<reference evidence="2 3" key="1">
    <citation type="submission" date="2015-01" db="EMBL/GenBank/DDBJ databases">
        <title>Desulfovibrio sp. JC271 draft genome sequence.</title>
        <authorList>
            <person name="Shivani Y."/>
            <person name="Subhash Y."/>
            <person name="Sasikala C."/>
            <person name="Ramana C.V."/>
        </authorList>
    </citation>
    <scope>NUCLEOTIDE SEQUENCE [LARGE SCALE GENOMIC DNA]</scope>
    <source>
        <strain evidence="2 3">JC271</strain>
    </source>
</reference>
<keyword evidence="3" id="KW-1185">Reference proteome</keyword>
<keyword evidence="1" id="KW-0812">Transmembrane</keyword>
<dbReference type="Proteomes" id="UP000091979">
    <property type="component" value="Unassembled WGS sequence"/>
</dbReference>
<gene>
    <name evidence="2" type="ORF">SP90_08360</name>
</gene>
<evidence type="ECO:0000256" key="1">
    <source>
        <dbReference type="SAM" id="Phobius"/>
    </source>
</evidence>
<dbReference type="InterPro" id="IPR008407">
    <property type="entry name" value="Brnchd-chn_aa_trnsp_AzlD"/>
</dbReference>
<protein>
    <submittedName>
        <fullName evidence="2">Uncharacterized protein</fullName>
    </submittedName>
</protein>
<comment type="caution">
    <text evidence="2">The sequence shown here is derived from an EMBL/GenBank/DDBJ whole genome shotgun (WGS) entry which is preliminary data.</text>
</comment>
<organism evidence="2 3">
    <name type="scientific">Halodesulfovibrio spirochaetisodalis</name>
    <dbReference type="NCBI Taxonomy" id="1560234"/>
    <lineage>
        <taxon>Bacteria</taxon>
        <taxon>Pseudomonadati</taxon>
        <taxon>Thermodesulfobacteriota</taxon>
        <taxon>Desulfovibrionia</taxon>
        <taxon>Desulfovibrionales</taxon>
        <taxon>Desulfovibrionaceae</taxon>
        <taxon>Halodesulfovibrio</taxon>
    </lineage>
</organism>
<dbReference type="AlphaFoldDB" id="A0A1B7XCX8"/>
<evidence type="ECO:0000313" key="2">
    <source>
        <dbReference type="EMBL" id="OBQ51842.1"/>
    </source>
</evidence>
<feature type="transmembrane region" description="Helical" evidence="1">
    <location>
        <begin position="40"/>
        <end position="59"/>
    </location>
</feature>
<evidence type="ECO:0000313" key="3">
    <source>
        <dbReference type="Proteomes" id="UP000091979"/>
    </source>
</evidence>
<dbReference type="Pfam" id="PF05437">
    <property type="entry name" value="AzlD"/>
    <property type="match status" value="1"/>
</dbReference>